<feature type="compositionally biased region" description="Low complexity" evidence="1">
    <location>
        <begin position="334"/>
        <end position="343"/>
    </location>
</feature>
<feature type="compositionally biased region" description="Gly residues" evidence="1">
    <location>
        <begin position="1"/>
        <end position="32"/>
    </location>
</feature>
<feature type="region of interest" description="Disordered" evidence="1">
    <location>
        <begin position="193"/>
        <end position="216"/>
    </location>
</feature>
<name>A0A8B7TK46_CASCN</name>
<evidence type="ECO:0000313" key="2">
    <source>
        <dbReference type="RefSeq" id="XP_020007903.1"/>
    </source>
</evidence>
<protein>
    <submittedName>
        <fullName evidence="2">IQ motif and SEC7 domain-containing protein 2-like</fullName>
    </submittedName>
</protein>
<organism evidence="2">
    <name type="scientific">Castor canadensis</name>
    <name type="common">American beaver</name>
    <dbReference type="NCBI Taxonomy" id="51338"/>
    <lineage>
        <taxon>Eukaryota</taxon>
        <taxon>Metazoa</taxon>
        <taxon>Chordata</taxon>
        <taxon>Craniata</taxon>
        <taxon>Vertebrata</taxon>
        <taxon>Euteleostomi</taxon>
        <taxon>Mammalia</taxon>
        <taxon>Eutheria</taxon>
        <taxon>Euarchontoglires</taxon>
        <taxon>Glires</taxon>
        <taxon>Rodentia</taxon>
        <taxon>Castorimorpha</taxon>
        <taxon>Castoridae</taxon>
        <taxon>Castor</taxon>
    </lineage>
</organism>
<dbReference type="KEGG" id="ccan:109675652"/>
<feature type="compositionally biased region" description="Basic and acidic residues" evidence="1">
    <location>
        <begin position="289"/>
        <end position="301"/>
    </location>
</feature>
<feature type="region of interest" description="Disordered" evidence="1">
    <location>
        <begin position="229"/>
        <end position="274"/>
    </location>
</feature>
<feature type="region of interest" description="Disordered" evidence="1">
    <location>
        <begin position="1"/>
        <end position="147"/>
    </location>
</feature>
<accession>A0A8B7TK46</accession>
<feature type="compositionally biased region" description="Basic and acidic residues" evidence="1">
    <location>
        <begin position="363"/>
        <end position="373"/>
    </location>
</feature>
<dbReference type="RefSeq" id="XP_020007903.1">
    <property type="nucleotide sequence ID" value="XM_020152314.1"/>
</dbReference>
<dbReference type="AlphaFoldDB" id="A0A8B7TK46"/>
<dbReference type="OrthoDB" id="9837448at2759"/>
<feature type="region of interest" description="Disordered" evidence="1">
    <location>
        <begin position="289"/>
        <end position="373"/>
    </location>
</feature>
<feature type="compositionally biased region" description="Basic and acidic residues" evidence="1">
    <location>
        <begin position="43"/>
        <end position="57"/>
    </location>
</feature>
<feature type="non-terminal residue" evidence="2">
    <location>
        <position position="373"/>
    </location>
</feature>
<gene>
    <name evidence="2" type="primary">LOC109675652</name>
</gene>
<feature type="compositionally biased region" description="Pro residues" evidence="1">
    <location>
        <begin position="69"/>
        <end position="87"/>
    </location>
</feature>
<evidence type="ECO:0000256" key="1">
    <source>
        <dbReference type="SAM" id="MobiDB-lite"/>
    </source>
</evidence>
<feature type="compositionally biased region" description="Basic and acidic residues" evidence="1">
    <location>
        <begin position="256"/>
        <end position="265"/>
    </location>
</feature>
<sequence length="373" mass="40348">MRVAAAGGGARGGPGERGGVGAGAGRAGGRGGPARPRCAVTPHRAERRGPRPPEPWRWRRRLQPQLLLPVPPAPALSPGPPRAPGPSSPVRALASRRPPPPAGPGGGWRRERAGTGLSCPFPCPWAARMEAGSGPPGGPGSESPNRAVEYLLELNNIIESQQQLLETQRRRIEELEGQLDQLTQENRDLREESQLHRGELHRDPHGARDSPGRESQYQNLRETQFHHRELRESQFHQATRDVGYPSRDGAYQNREAVYRDKERDASYPLQDTTGYTAREREVAQCHLHHENPALGRERGGREAGPAHPGREKEAGYSAAVGVGPRPPRERGQLSRGASRSSSPGAGGGHSTSTSTSPATTLQRKSDGENSRTV</sequence>
<proteinExistence type="predicted"/>
<feature type="compositionally biased region" description="Basic and acidic residues" evidence="1">
    <location>
        <begin position="193"/>
        <end position="212"/>
    </location>
</feature>
<reference evidence="2" key="1">
    <citation type="submission" date="2025-08" db="UniProtKB">
        <authorList>
            <consortium name="RefSeq"/>
        </authorList>
    </citation>
    <scope>IDENTIFICATION</scope>
    <source>
        <tissue evidence="2">Leukocyte</tissue>
    </source>
</reference>
<feature type="compositionally biased region" description="Low complexity" evidence="1">
    <location>
        <begin position="350"/>
        <end position="360"/>
    </location>
</feature>